<evidence type="ECO:0000256" key="1">
    <source>
        <dbReference type="SAM" id="MobiDB-lite"/>
    </source>
</evidence>
<dbReference type="Pfam" id="PF17517">
    <property type="entry name" value="IgGFc_binding"/>
    <property type="match status" value="1"/>
</dbReference>
<keyword evidence="5" id="KW-1185">Reference proteome</keyword>
<evidence type="ECO:0000256" key="2">
    <source>
        <dbReference type="SAM" id="Phobius"/>
    </source>
</evidence>
<reference evidence="6" key="1">
    <citation type="submission" date="2025-08" db="UniProtKB">
        <authorList>
            <consortium name="RefSeq"/>
        </authorList>
    </citation>
    <scope>IDENTIFICATION</scope>
</reference>
<dbReference type="PANTHER" id="PTHR46534:SF1">
    <property type="entry name" value="IGGFC-BINDING PROTEIN N-TERMINAL DOMAIN-CONTAINING PROTEIN"/>
    <property type="match status" value="1"/>
</dbReference>
<keyword evidence="2" id="KW-1133">Transmembrane helix</keyword>
<protein>
    <submittedName>
        <fullName evidence="6">Uncharacterized protein LOC106051828</fullName>
    </submittedName>
</protein>
<feature type="chain" id="PRO_5040809687" evidence="3">
    <location>
        <begin position="20"/>
        <end position="792"/>
    </location>
</feature>
<feature type="region of interest" description="Disordered" evidence="1">
    <location>
        <begin position="727"/>
        <end position="792"/>
    </location>
</feature>
<dbReference type="Proteomes" id="UP001165740">
    <property type="component" value="Chromosome 11"/>
</dbReference>
<gene>
    <name evidence="6" type="primary">LOC106051828</name>
</gene>
<sequence length="792" mass="88547">MRRIDLTLLPILCCVFVYCYPVQSKEAASTTAGRLFYLATPSLGLPSLDKETKVIVSFLTPEDGVMISITKQGVDLKQQITLTAMTDYLYNVDTEYIERDGEVTYEWALRLFSDNGYFCVTVSISFNRESTDTVQLLPVAGWGRQYYTVHLRDTFSIQIVVDKGPVNLTVTFRFTSMETSLRYKDIYIYNGDEKQFLVQAQGALEISTCRRSFGKSEDATGTRIVGTANFGVLSFSCHGVTNSSSCSRSDYVIRGLVAEMLLPQECYGTEFIVVPGVLQLEQGFIIVIASEANTDVKLIYSKEELVMLSRAGMSITIDLLQEVYLLRSSLPVQVVYIQRSTCSDKSEGSNVGPSMGLLIPTNLFYWLYLFSVPSAFNVSNFLVVIVELPSLHFIQLDNQMFSNDFSLKRAPNNSIWHIGYMSIDSGAHKLVSTQPSPFGSYLYSTSYLHPVGYIAAHVNTECEATIMTMTLSDKKDNDCDRFVDEEVMNEKDDDGDGRIDEDTKAVNVLPSKLYEVYWYTDQGQWTIWEQWQCTLDCKNSNFFRKRFCQNSSADDKEVFCLGEKEAYKSGDCYVASSCPESCPDYQWAINCKNSCSNCVDPCNKFTGRCVKCKEGFKNTDLGCDKECDSGEFGIGCMGNCNEKCGTDCIDRKEGKCPNFASSIGNSEMGDSSVYGYVIGVLVVLLLIAACYCAYLKKKRPVYVVTKPINARPSWDAYMMIPKADFETSSRRSTAEEQKEKSSDKSSDFQKELLKNGGNQVFVDDGGSSTDHPDTIKIFSVDTSKQSESTSSN</sequence>
<evidence type="ECO:0000259" key="4">
    <source>
        <dbReference type="Pfam" id="PF17517"/>
    </source>
</evidence>
<evidence type="ECO:0000313" key="6">
    <source>
        <dbReference type="RefSeq" id="XP_055860873.1"/>
    </source>
</evidence>
<keyword evidence="2" id="KW-0472">Membrane</keyword>
<dbReference type="GeneID" id="106051828"/>
<keyword evidence="2" id="KW-0812">Transmembrane</keyword>
<dbReference type="OrthoDB" id="6136119at2759"/>
<dbReference type="RefSeq" id="XP_055860873.1">
    <property type="nucleotide sequence ID" value="XM_056004898.1"/>
</dbReference>
<feature type="signal peptide" evidence="3">
    <location>
        <begin position="1"/>
        <end position="19"/>
    </location>
</feature>
<dbReference type="InterPro" id="IPR035234">
    <property type="entry name" value="IgGFc-bd_N"/>
</dbReference>
<evidence type="ECO:0000256" key="3">
    <source>
        <dbReference type="SAM" id="SignalP"/>
    </source>
</evidence>
<dbReference type="PANTHER" id="PTHR46534">
    <property type="entry name" value="IGGFC_BINDING DOMAIN-CONTAINING PROTEIN"/>
    <property type="match status" value="1"/>
</dbReference>
<feature type="domain" description="IgGFc-binding protein N-terminal" evidence="4">
    <location>
        <begin position="135"/>
        <end position="443"/>
    </location>
</feature>
<dbReference type="AlphaFoldDB" id="A0A9W2YDR5"/>
<accession>A0A9W2YDR5</accession>
<feature type="compositionally biased region" description="Basic and acidic residues" evidence="1">
    <location>
        <begin position="727"/>
        <end position="753"/>
    </location>
</feature>
<keyword evidence="3" id="KW-0732">Signal</keyword>
<evidence type="ECO:0000313" key="5">
    <source>
        <dbReference type="Proteomes" id="UP001165740"/>
    </source>
</evidence>
<organism evidence="5 6">
    <name type="scientific">Biomphalaria glabrata</name>
    <name type="common">Bloodfluke planorb</name>
    <name type="synonym">Freshwater snail</name>
    <dbReference type="NCBI Taxonomy" id="6526"/>
    <lineage>
        <taxon>Eukaryota</taxon>
        <taxon>Metazoa</taxon>
        <taxon>Spiralia</taxon>
        <taxon>Lophotrochozoa</taxon>
        <taxon>Mollusca</taxon>
        <taxon>Gastropoda</taxon>
        <taxon>Heterobranchia</taxon>
        <taxon>Euthyneura</taxon>
        <taxon>Panpulmonata</taxon>
        <taxon>Hygrophila</taxon>
        <taxon>Lymnaeoidea</taxon>
        <taxon>Planorbidae</taxon>
        <taxon>Biomphalaria</taxon>
    </lineage>
</organism>
<name>A0A9W2YDR5_BIOGL</name>
<feature type="transmembrane region" description="Helical" evidence="2">
    <location>
        <begin position="673"/>
        <end position="694"/>
    </location>
</feature>
<feature type="compositionally biased region" description="Polar residues" evidence="1">
    <location>
        <begin position="780"/>
        <end position="792"/>
    </location>
</feature>
<proteinExistence type="predicted"/>